<evidence type="ECO:0000313" key="2">
    <source>
        <dbReference type="EMBL" id="MDC2890986.1"/>
    </source>
</evidence>
<sequence length="272" mass="29502">MALDVRGMQFAQRCLSEGYYYRAAKLLNKVNGTVLIGTGFPIDDTYETDGPVEAIVLYQALKSCGMSPIIVCGDPLYSALEPDFDCLKLRVDDDINAKFVAQSALADIEPDLIISIERPSSTADGTYRNMFGLDISSRCARFDDFILYASCPTIGIGDGGNEIGMGNIAKKLAKLDIHASTTRCDELLVADVSNWAAYGLLGMLGVIRHQDYLANVNPKAILQYLSDRGSVDGVTKQNTLTEDSLSYTEGLSVIADIRALCGNIENKAQETI</sequence>
<name>A0ABT5FIF8_9GAMM</name>
<dbReference type="RefSeq" id="WP_272182037.1">
    <property type="nucleotide sequence ID" value="NZ_JAQOMS010000002.1"/>
</dbReference>
<dbReference type="EMBL" id="JAQOMS010000002">
    <property type="protein sequence ID" value="MDC2890986.1"/>
    <property type="molecule type" value="Genomic_DNA"/>
</dbReference>
<dbReference type="Proteomes" id="UP001528411">
    <property type="component" value="Unassembled WGS sequence"/>
</dbReference>
<reference evidence="2 3" key="1">
    <citation type="submission" date="2023-01" db="EMBL/GenBank/DDBJ databases">
        <title>Psychrosphaera sp. nov., isolated from marine algae.</title>
        <authorList>
            <person name="Bayburt H."/>
            <person name="Choi B.J."/>
            <person name="Kim J.M."/>
            <person name="Choi D.G."/>
            <person name="Jeon C.O."/>
        </authorList>
    </citation>
    <scope>NUCLEOTIDE SEQUENCE [LARGE SCALE GENOMIC DNA]</scope>
    <source>
        <strain evidence="2 3">G1-22</strain>
    </source>
</reference>
<evidence type="ECO:0000313" key="3">
    <source>
        <dbReference type="Proteomes" id="UP001528411"/>
    </source>
</evidence>
<evidence type="ECO:0000259" key="1">
    <source>
        <dbReference type="Pfam" id="PF14336"/>
    </source>
</evidence>
<feature type="domain" description="D-glutamate cyclase-like C-terminal" evidence="1">
    <location>
        <begin position="7"/>
        <end position="257"/>
    </location>
</feature>
<dbReference type="InterPro" id="IPR025504">
    <property type="entry name" value="GLUCM_C"/>
</dbReference>
<keyword evidence="3" id="KW-1185">Reference proteome</keyword>
<dbReference type="Gene3D" id="3.90.1640.20">
    <property type="entry name" value="TON_0340"/>
    <property type="match status" value="1"/>
</dbReference>
<protein>
    <submittedName>
        <fullName evidence="2">DUF4392 domain-containing protein</fullName>
    </submittedName>
</protein>
<proteinExistence type="predicted"/>
<dbReference type="PANTHER" id="PTHR32022">
    <property type="entry name" value="D-GLUTAMATE CYCLASE, MITOCHONDRIAL"/>
    <property type="match status" value="1"/>
</dbReference>
<accession>A0ABT5FIF8</accession>
<dbReference type="PANTHER" id="PTHR32022:SF10">
    <property type="entry name" value="D-GLUTAMATE CYCLASE, MITOCHONDRIAL"/>
    <property type="match status" value="1"/>
</dbReference>
<dbReference type="Pfam" id="PF14336">
    <property type="entry name" value="GLUCM-like_C"/>
    <property type="match status" value="1"/>
</dbReference>
<organism evidence="2 3">
    <name type="scientific">Psychrosphaera algicola</name>
    <dbReference type="NCBI Taxonomy" id="3023714"/>
    <lineage>
        <taxon>Bacteria</taxon>
        <taxon>Pseudomonadati</taxon>
        <taxon>Pseudomonadota</taxon>
        <taxon>Gammaproteobacteria</taxon>
        <taxon>Alteromonadales</taxon>
        <taxon>Pseudoalteromonadaceae</taxon>
        <taxon>Psychrosphaera</taxon>
    </lineage>
</organism>
<comment type="caution">
    <text evidence="2">The sequence shown here is derived from an EMBL/GenBank/DDBJ whole genome shotgun (WGS) entry which is preliminary data.</text>
</comment>
<gene>
    <name evidence="2" type="ORF">PN838_22470</name>
</gene>